<comment type="caution">
    <text evidence="5">The sequence shown here is derived from an EMBL/GenBank/DDBJ whole genome shotgun (WGS) entry which is preliminary data.</text>
</comment>
<evidence type="ECO:0000256" key="2">
    <source>
        <dbReference type="ARBA" id="ARBA00023002"/>
    </source>
</evidence>
<gene>
    <name evidence="5" type="ORF">HKD39_08260</name>
</gene>
<organism evidence="5 6">
    <name type="scientific">Nakamurella aerolata</name>
    <dbReference type="NCBI Taxonomy" id="1656892"/>
    <lineage>
        <taxon>Bacteria</taxon>
        <taxon>Bacillati</taxon>
        <taxon>Actinomycetota</taxon>
        <taxon>Actinomycetes</taxon>
        <taxon>Nakamurellales</taxon>
        <taxon>Nakamurellaceae</taxon>
        <taxon>Nakamurella</taxon>
    </lineage>
</organism>
<proteinExistence type="inferred from homology"/>
<accession>A0A849A3W2</accession>
<keyword evidence="2" id="KW-0560">Oxidoreductase</keyword>
<keyword evidence="6" id="KW-1185">Reference proteome</keyword>
<dbReference type="AlphaFoldDB" id="A0A849A3W2"/>
<name>A0A849A3W2_9ACTN</name>
<dbReference type="Proteomes" id="UP000562984">
    <property type="component" value="Unassembled WGS sequence"/>
</dbReference>
<protein>
    <submittedName>
        <fullName evidence="5">SDR family NAD(P)-dependent oxidoreductase</fullName>
    </submittedName>
</protein>
<dbReference type="Gene3D" id="3.40.50.720">
    <property type="entry name" value="NAD(P)-binding Rossmann-like Domain"/>
    <property type="match status" value="1"/>
</dbReference>
<evidence type="ECO:0000256" key="1">
    <source>
        <dbReference type="ARBA" id="ARBA00006484"/>
    </source>
</evidence>
<feature type="region of interest" description="Disordered" evidence="3">
    <location>
        <begin position="1"/>
        <end position="22"/>
    </location>
</feature>
<evidence type="ECO:0000256" key="3">
    <source>
        <dbReference type="SAM" id="MobiDB-lite"/>
    </source>
</evidence>
<comment type="similarity">
    <text evidence="1">Belongs to the short-chain dehydrogenases/reductases (SDR) family.</text>
</comment>
<feature type="compositionally biased region" description="Low complexity" evidence="3">
    <location>
        <begin position="1"/>
        <end position="12"/>
    </location>
</feature>
<feature type="domain" description="Ketoreductase" evidence="4">
    <location>
        <begin position="33"/>
        <end position="224"/>
    </location>
</feature>
<evidence type="ECO:0000259" key="4">
    <source>
        <dbReference type="SMART" id="SM00822"/>
    </source>
</evidence>
<dbReference type="InterPro" id="IPR002347">
    <property type="entry name" value="SDR_fam"/>
</dbReference>
<sequence>MTNTTAPTANPTRSTADPGPALHRVGRRALAGRTALVTGAGTGIGAATAAALATAGARVVLTGRRADRLQAVTERLTAELADAGTEVPELVAVTADVTDAAALTMALDRARDQLGAGFDLVSANAGSMFAAPFASADPGEWQRMLDTNVLGLLNTARATTDDLMAAGARGGPADLVLVSSIGARVAMPGYAVYFASKAAVSHLATNLHIEFGPRGVRVHSIEPGMTKSDLGQDMSDEASRQALADFAVAVPPMPASAIADAITFAVAQPPVVTISSMVVLPTHQI</sequence>
<dbReference type="GO" id="GO:0016491">
    <property type="term" value="F:oxidoreductase activity"/>
    <property type="evidence" value="ECO:0007669"/>
    <property type="project" value="UniProtKB-KW"/>
</dbReference>
<dbReference type="Pfam" id="PF00106">
    <property type="entry name" value="adh_short"/>
    <property type="match status" value="1"/>
</dbReference>
<dbReference type="RefSeq" id="WP_171199351.1">
    <property type="nucleotide sequence ID" value="NZ_JABEND010000003.1"/>
</dbReference>
<dbReference type="SUPFAM" id="SSF51735">
    <property type="entry name" value="NAD(P)-binding Rossmann-fold domains"/>
    <property type="match status" value="1"/>
</dbReference>
<dbReference type="InterPro" id="IPR036291">
    <property type="entry name" value="NAD(P)-bd_dom_sf"/>
</dbReference>
<dbReference type="PANTHER" id="PTHR42901:SF1">
    <property type="entry name" value="ALCOHOL DEHYDROGENASE"/>
    <property type="match status" value="1"/>
</dbReference>
<evidence type="ECO:0000313" key="6">
    <source>
        <dbReference type="Proteomes" id="UP000562984"/>
    </source>
</evidence>
<dbReference type="EMBL" id="JABEND010000003">
    <property type="protein sequence ID" value="NNG35704.1"/>
    <property type="molecule type" value="Genomic_DNA"/>
</dbReference>
<reference evidence="5 6" key="1">
    <citation type="submission" date="2020-05" db="EMBL/GenBank/DDBJ databases">
        <title>Nakamurella sp. DB0629 isolated from air conditioner.</title>
        <authorList>
            <person name="Kim D.H."/>
            <person name="Kim D.-U."/>
        </authorList>
    </citation>
    <scope>NUCLEOTIDE SEQUENCE [LARGE SCALE GENOMIC DNA]</scope>
    <source>
        <strain evidence="5 6">DB0629</strain>
    </source>
</reference>
<dbReference type="PRINTS" id="PR00081">
    <property type="entry name" value="GDHRDH"/>
</dbReference>
<dbReference type="SMART" id="SM00822">
    <property type="entry name" value="PKS_KR"/>
    <property type="match status" value="1"/>
</dbReference>
<evidence type="ECO:0000313" key="5">
    <source>
        <dbReference type="EMBL" id="NNG35704.1"/>
    </source>
</evidence>
<dbReference type="InterPro" id="IPR057326">
    <property type="entry name" value="KR_dom"/>
</dbReference>
<dbReference type="PANTHER" id="PTHR42901">
    <property type="entry name" value="ALCOHOL DEHYDROGENASE"/>
    <property type="match status" value="1"/>
</dbReference>